<sequence>MAAARSPGTFGAGNAVLGEDTGTGVTRTGHDRGRGRGRGRGHRAGGRKSWLVGASVGADPGLHTRGRWIGVRVHPPPTGSHPPRFPRRRGTAGTPSGADKDGRMATQRGTVQDTDPEVADVVATHG</sequence>
<gene>
    <name evidence="2" type="ORF">MOPEL_060_00200</name>
</gene>
<keyword evidence="3" id="KW-1185">Reference proteome</keyword>
<proteinExistence type="predicted"/>
<comment type="caution">
    <text evidence="2">The sequence shown here is derived from an EMBL/GenBank/DDBJ whole genome shotgun (WGS) entry which is preliminary data.</text>
</comment>
<accession>H5UQU6</accession>
<feature type="region of interest" description="Disordered" evidence="1">
    <location>
        <begin position="1"/>
        <end position="126"/>
    </location>
</feature>
<evidence type="ECO:0000313" key="3">
    <source>
        <dbReference type="Proteomes" id="UP000004367"/>
    </source>
</evidence>
<dbReference type="AlphaFoldDB" id="H5UQU6"/>
<evidence type="ECO:0000256" key="1">
    <source>
        <dbReference type="SAM" id="MobiDB-lite"/>
    </source>
</evidence>
<evidence type="ECO:0000313" key="2">
    <source>
        <dbReference type="EMBL" id="GAB48104.1"/>
    </source>
</evidence>
<feature type="compositionally biased region" description="Basic residues" evidence="1">
    <location>
        <begin position="35"/>
        <end position="46"/>
    </location>
</feature>
<name>H5UQU6_9MICO</name>
<protein>
    <submittedName>
        <fullName evidence="2">Uncharacterized protein</fullName>
    </submittedName>
</protein>
<dbReference type="STRING" id="1089455.MOPEL_060_00200"/>
<dbReference type="EMBL" id="BAFE01000043">
    <property type="protein sequence ID" value="GAB48104.1"/>
    <property type="molecule type" value="Genomic_DNA"/>
</dbReference>
<dbReference type="Proteomes" id="UP000004367">
    <property type="component" value="Unassembled WGS sequence"/>
</dbReference>
<reference evidence="2 3" key="1">
    <citation type="submission" date="2012-02" db="EMBL/GenBank/DDBJ databases">
        <title>Whole genome shotgun sequence of Mobilicoccus pelagius NBRC 104925.</title>
        <authorList>
            <person name="Yoshida Y."/>
            <person name="Hosoyama A."/>
            <person name="Tsuchikane K."/>
            <person name="Katsumata H."/>
            <person name="Yamazaki S."/>
            <person name="Fujita N."/>
        </authorList>
    </citation>
    <scope>NUCLEOTIDE SEQUENCE [LARGE SCALE GENOMIC DNA]</scope>
    <source>
        <strain evidence="2 3">NBRC 104925</strain>
    </source>
</reference>
<organism evidence="2 3">
    <name type="scientific">Mobilicoccus pelagius NBRC 104925</name>
    <dbReference type="NCBI Taxonomy" id="1089455"/>
    <lineage>
        <taxon>Bacteria</taxon>
        <taxon>Bacillati</taxon>
        <taxon>Actinomycetota</taxon>
        <taxon>Actinomycetes</taxon>
        <taxon>Micrococcales</taxon>
        <taxon>Dermatophilaceae</taxon>
        <taxon>Mobilicoccus</taxon>
    </lineage>
</organism>